<keyword evidence="9" id="KW-1185">Reference proteome</keyword>
<dbReference type="Proteomes" id="UP000054408">
    <property type="component" value="Unassembled WGS sequence"/>
</dbReference>
<feature type="region of interest" description="Disordered" evidence="6">
    <location>
        <begin position="1"/>
        <end position="20"/>
    </location>
</feature>
<dbReference type="GO" id="GO:0003676">
    <property type="term" value="F:nucleic acid binding"/>
    <property type="evidence" value="ECO:0007669"/>
    <property type="project" value="InterPro"/>
</dbReference>
<dbReference type="InterPro" id="IPR003604">
    <property type="entry name" value="Matrin/U1-like-C_Znf_C2H2"/>
</dbReference>
<dbReference type="AlphaFoldDB" id="A0A0L0DM19"/>
<evidence type="ECO:0000256" key="1">
    <source>
        <dbReference type="ARBA" id="ARBA00004123"/>
    </source>
</evidence>
<dbReference type="PANTHER" id="PTHR23205">
    <property type="entry name" value="SPLICING FACTOR 3A SUBUNIT 2"/>
    <property type="match status" value="1"/>
</dbReference>
<dbReference type="InterPro" id="IPR052092">
    <property type="entry name" value="SF3A2"/>
</dbReference>
<sequence>MDQAQGKTGSGAVASASVANRARRERIRALALTTIDLKSDPFFTRTHHGHYECSLCLTHHSNEGSYLAHTQARKHRQNLAKRQARQAQAAEAAPLPQPAAAAGGRRAPRRATIGVPHHAVERLLDPETQQVGLRISIAYPEIADGIQPRHQFMSAYEQKHEAPDKDYLYLVFAADPYSNVAVKIPNRPLDRAPDKFFTNWDWDNLEYSLTLHYALSEPESEPEPSATNQSTALPS</sequence>
<evidence type="ECO:0000313" key="8">
    <source>
        <dbReference type="EMBL" id="KNC53362.1"/>
    </source>
</evidence>
<dbReference type="OrthoDB" id="10250970at2759"/>
<feature type="region of interest" description="Disordered" evidence="6">
    <location>
        <begin position="88"/>
        <end position="108"/>
    </location>
</feature>
<dbReference type="RefSeq" id="XP_013754408.1">
    <property type="nucleotide sequence ID" value="XM_013898954.1"/>
</dbReference>
<protein>
    <submittedName>
        <fullName evidence="8">Zinc finger protein</fullName>
    </submittedName>
</protein>
<dbReference type="eggNOG" id="KOG0227">
    <property type="taxonomic scope" value="Eukaryota"/>
</dbReference>
<dbReference type="GeneID" id="25567455"/>
<keyword evidence="3" id="KW-0863">Zinc-finger</keyword>
<dbReference type="Gene3D" id="2.60.40.2690">
    <property type="match status" value="1"/>
</dbReference>
<comment type="subcellular location">
    <subcellularLocation>
        <location evidence="1">Nucleus</location>
    </subcellularLocation>
</comment>
<feature type="compositionally biased region" description="Low complexity" evidence="6">
    <location>
        <begin position="88"/>
        <end position="105"/>
    </location>
</feature>
<reference evidence="8 9" key="1">
    <citation type="submission" date="2010-05" db="EMBL/GenBank/DDBJ databases">
        <title>The Genome Sequence of Thecamonas trahens ATCC 50062.</title>
        <authorList>
            <consortium name="The Broad Institute Genome Sequencing Platform"/>
            <person name="Russ C."/>
            <person name="Cuomo C."/>
            <person name="Shea T."/>
            <person name="Young S.K."/>
            <person name="Zeng Q."/>
            <person name="Koehrsen M."/>
            <person name="Haas B."/>
            <person name="Borodovsky M."/>
            <person name="Guigo R."/>
            <person name="Alvarado L."/>
            <person name="Berlin A."/>
            <person name="Bochicchio J."/>
            <person name="Borenstein D."/>
            <person name="Chapman S."/>
            <person name="Chen Z."/>
            <person name="Freedman E."/>
            <person name="Gellesch M."/>
            <person name="Goldberg J."/>
            <person name="Griggs A."/>
            <person name="Gujja S."/>
            <person name="Heilman E."/>
            <person name="Heiman D."/>
            <person name="Hepburn T."/>
            <person name="Howarth C."/>
            <person name="Jen D."/>
            <person name="Larson L."/>
            <person name="Mehta T."/>
            <person name="Park D."/>
            <person name="Pearson M."/>
            <person name="Roberts A."/>
            <person name="Saif S."/>
            <person name="Shenoy N."/>
            <person name="Sisk P."/>
            <person name="Stolte C."/>
            <person name="Sykes S."/>
            <person name="Thomson T."/>
            <person name="Walk T."/>
            <person name="White J."/>
            <person name="Yandava C."/>
            <person name="Burger G."/>
            <person name="Gray M.W."/>
            <person name="Holland P.W.H."/>
            <person name="King N."/>
            <person name="Lang F.B.F."/>
            <person name="Roger A.J."/>
            <person name="Ruiz-Trillo I."/>
            <person name="Lander E."/>
            <person name="Nusbaum C."/>
        </authorList>
    </citation>
    <scope>NUCLEOTIDE SEQUENCE [LARGE SCALE GENOMIC DNA]</scope>
    <source>
        <strain evidence="8 9">ATCC 50062</strain>
    </source>
</reference>
<organism evidence="8 9">
    <name type="scientific">Thecamonas trahens ATCC 50062</name>
    <dbReference type="NCBI Taxonomy" id="461836"/>
    <lineage>
        <taxon>Eukaryota</taxon>
        <taxon>Apusozoa</taxon>
        <taxon>Apusomonadida</taxon>
        <taxon>Apusomonadidae</taxon>
        <taxon>Thecamonas</taxon>
    </lineage>
</organism>
<feature type="compositionally biased region" description="Low complexity" evidence="6">
    <location>
        <begin position="10"/>
        <end position="20"/>
    </location>
</feature>
<keyword evidence="4" id="KW-0862">Zinc</keyword>
<dbReference type="OMA" id="EFWIQIM"/>
<proteinExistence type="predicted"/>
<dbReference type="PROSITE" id="PS50171">
    <property type="entry name" value="ZF_MATRIN"/>
    <property type="match status" value="1"/>
</dbReference>
<dbReference type="SMART" id="SM01050">
    <property type="entry name" value="CactinC_cactus"/>
    <property type="match status" value="1"/>
</dbReference>
<dbReference type="GO" id="GO:0000245">
    <property type="term" value="P:spliceosomal complex assembly"/>
    <property type="evidence" value="ECO:0007669"/>
    <property type="project" value="TreeGrafter"/>
</dbReference>
<dbReference type="PANTHER" id="PTHR23205:SF0">
    <property type="entry name" value="SPLICING FACTOR 3A SUBUNIT 2"/>
    <property type="match status" value="1"/>
</dbReference>
<feature type="compositionally biased region" description="Polar residues" evidence="6">
    <location>
        <begin position="226"/>
        <end position="235"/>
    </location>
</feature>
<dbReference type="GO" id="GO:0005686">
    <property type="term" value="C:U2 snRNP"/>
    <property type="evidence" value="ECO:0007669"/>
    <property type="project" value="TreeGrafter"/>
</dbReference>
<dbReference type="STRING" id="461836.A0A0L0DM19"/>
<name>A0A0L0DM19_THETB</name>
<dbReference type="Pfam" id="PF16835">
    <property type="entry name" value="SF3A2"/>
    <property type="match status" value="1"/>
</dbReference>
<gene>
    <name evidence="8" type="ORF">AMSG_08862</name>
</gene>
<evidence type="ECO:0000256" key="2">
    <source>
        <dbReference type="ARBA" id="ARBA00022723"/>
    </source>
</evidence>
<evidence type="ECO:0000259" key="7">
    <source>
        <dbReference type="PROSITE" id="PS50171"/>
    </source>
</evidence>
<dbReference type="InterPro" id="IPR031781">
    <property type="entry name" value="SF3A2_dom"/>
</dbReference>
<evidence type="ECO:0000256" key="5">
    <source>
        <dbReference type="ARBA" id="ARBA00023242"/>
    </source>
</evidence>
<evidence type="ECO:0000256" key="6">
    <source>
        <dbReference type="SAM" id="MobiDB-lite"/>
    </source>
</evidence>
<dbReference type="GO" id="GO:0008270">
    <property type="term" value="F:zinc ion binding"/>
    <property type="evidence" value="ECO:0007669"/>
    <property type="project" value="UniProtKB-KW"/>
</dbReference>
<feature type="region of interest" description="Disordered" evidence="6">
    <location>
        <begin position="216"/>
        <end position="235"/>
    </location>
</feature>
<dbReference type="InterPro" id="IPR000690">
    <property type="entry name" value="Matrin/U1-C_Znf_C2H2"/>
</dbReference>
<keyword evidence="5" id="KW-0539">Nucleus</keyword>
<dbReference type="GO" id="GO:0071004">
    <property type="term" value="C:U2-type prespliceosome"/>
    <property type="evidence" value="ECO:0007669"/>
    <property type="project" value="TreeGrafter"/>
</dbReference>
<evidence type="ECO:0000256" key="4">
    <source>
        <dbReference type="ARBA" id="ARBA00022833"/>
    </source>
</evidence>
<dbReference type="SMART" id="SM00451">
    <property type="entry name" value="ZnF_U1"/>
    <property type="match status" value="1"/>
</dbReference>
<feature type="domain" description="Matrin-type" evidence="7">
    <location>
        <begin position="51"/>
        <end position="81"/>
    </location>
</feature>
<keyword evidence="2" id="KW-0479">Metal-binding</keyword>
<evidence type="ECO:0000313" key="9">
    <source>
        <dbReference type="Proteomes" id="UP000054408"/>
    </source>
</evidence>
<dbReference type="GO" id="GO:0071013">
    <property type="term" value="C:catalytic step 2 spliceosome"/>
    <property type="evidence" value="ECO:0007669"/>
    <property type="project" value="TreeGrafter"/>
</dbReference>
<evidence type="ECO:0000256" key="3">
    <source>
        <dbReference type="ARBA" id="ARBA00022771"/>
    </source>
</evidence>
<accession>A0A0L0DM19</accession>
<dbReference type="EMBL" id="GL349481">
    <property type="protein sequence ID" value="KNC53362.1"/>
    <property type="molecule type" value="Genomic_DNA"/>
</dbReference>